<name>A0ABW3IA61_9PAST</name>
<sequence>MNKYLTCLVLLLPGCYLANGSPSDVKFWMKDGQIISVREIWNCEQKAYASLGERSLFLYNKFRNKESLSNEEYKELSKYIPKATLIVRQCYYDLGYRFKAPLTWCLTQDGDNTKICIENMKYRN</sequence>
<dbReference type="EMBL" id="JBHTJN010000023">
    <property type="protein sequence ID" value="MFD0966820.1"/>
    <property type="molecule type" value="Genomic_DNA"/>
</dbReference>
<protein>
    <recommendedName>
        <fullName evidence="4">Lipoprotein</fullName>
    </recommendedName>
</protein>
<organism evidence="2 3">
    <name type="scientific">Seminibacterium arietis</name>
    <dbReference type="NCBI Taxonomy" id="1173502"/>
    <lineage>
        <taxon>Bacteria</taxon>
        <taxon>Pseudomonadati</taxon>
        <taxon>Pseudomonadota</taxon>
        <taxon>Gammaproteobacteria</taxon>
        <taxon>Pasteurellales</taxon>
        <taxon>Pasteurellaceae</taxon>
        <taxon>Seminibacterium</taxon>
    </lineage>
</organism>
<evidence type="ECO:0000313" key="3">
    <source>
        <dbReference type="Proteomes" id="UP001596996"/>
    </source>
</evidence>
<evidence type="ECO:0000256" key="1">
    <source>
        <dbReference type="SAM" id="SignalP"/>
    </source>
</evidence>
<reference evidence="3" key="1">
    <citation type="journal article" date="2019" name="Int. J. Syst. Evol. Microbiol.">
        <title>The Global Catalogue of Microorganisms (GCM) 10K type strain sequencing project: providing services to taxonomists for standard genome sequencing and annotation.</title>
        <authorList>
            <consortium name="The Broad Institute Genomics Platform"/>
            <consortium name="The Broad Institute Genome Sequencing Center for Infectious Disease"/>
            <person name="Wu L."/>
            <person name="Ma J."/>
        </authorList>
    </citation>
    <scope>NUCLEOTIDE SEQUENCE [LARGE SCALE GENOMIC DNA]</scope>
    <source>
        <strain evidence="3">CCUG 61707</strain>
    </source>
</reference>
<evidence type="ECO:0000313" key="2">
    <source>
        <dbReference type="EMBL" id="MFD0966820.1"/>
    </source>
</evidence>
<gene>
    <name evidence="2" type="ORF">ACFQ02_08240</name>
</gene>
<keyword evidence="3" id="KW-1185">Reference proteome</keyword>
<feature type="signal peptide" evidence="1">
    <location>
        <begin position="1"/>
        <end position="18"/>
    </location>
</feature>
<evidence type="ECO:0008006" key="4">
    <source>
        <dbReference type="Google" id="ProtNLM"/>
    </source>
</evidence>
<dbReference type="RefSeq" id="WP_380821639.1">
    <property type="nucleotide sequence ID" value="NZ_JBHTJN010000023.1"/>
</dbReference>
<proteinExistence type="predicted"/>
<dbReference type="Proteomes" id="UP001596996">
    <property type="component" value="Unassembled WGS sequence"/>
</dbReference>
<keyword evidence="1" id="KW-0732">Signal</keyword>
<accession>A0ABW3IA61</accession>
<feature type="chain" id="PRO_5046204103" description="Lipoprotein" evidence="1">
    <location>
        <begin position="19"/>
        <end position="124"/>
    </location>
</feature>
<comment type="caution">
    <text evidence="2">The sequence shown here is derived from an EMBL/GenBank/DDBJ whole genome shotgun (WGS) entry which is preliminary data.</text>
</comment>